<comment type="caution">
    <text evidence="1">The sequence shown here is derived from an EMBL/GenBank/DDBJ whole genome shotgun (WGS) entry which is preliminary data.</text>
</comment>
<dbReference type="RefSeq" id="WP_379913416.1">
    <property type="nucleotide sequence ID" value="NZ_JBHUDD010000035.1"/>
</dbReference>
<accession>A0ABW4EER3</accession>
<sequence>MTRATSIPETVTLHVPFRVVKRGGRKEMQLPEGATQPRRPDSVLVKALARAFRWKRMLESGEFATIAELAEREGIAPSYMTRVLRLTLLAPDIVEAILDGKQGPEVTLARMMEPFPANWSTYGWAHAEQNLCGAAAPQREPSLYQTGD</sequence>
<dbReference type="Proteomes" id="UP001597186">
    <property type="component" value="Unassembled WGS sequence"/>
</dbReference>
<evidence type="ECO:0008006" key="3">
    <source>
        <dbReference type="Google" id="ProtNLM"/>
    </source>
</evidence>
<keyword evidence="2" id="KW-1185">Reference proteome</keyword>
<name>A0ABW4EER3_9RHOB</name>
<dbReference type="SUPFAM" id="SSF109709">
    <property type="entry name" value="KorB DNA-binding domain-like"/>
    <property type="match status" value="1"/>
</dbReference>
<proteinExistence type="predicted"/>
<dbReference type="EMBL" id="JBHUDD010000035">
    <property type="protein sequence ID" value="MFD1508613.1"/>
    <property type="molecule type" value="Genomic_DNA"/>
</dbReference>
<dbReference type="Gene3D" id="1.10.10.2830">
    <property type="match status" value="1"/>
</dbReference>
<evidence type="ECO:0000313" key="2">
    <source>
        <dbReference type="Proteomes" id="UP001597186"/>
    </source>
</evidence>
<gene>
    <name evidence="1" type="ORF">ACFTOW_04260</name>
</gene>
<organism evidence="1 2">
    <name type="scientific">Lacimonas salitolerans</name>
    <dbReference type="NCBI Taxonomy" id="1323750"/>
    <lineage>
        <taxon>Bacteria</taxon>
        <taxon>Pseudomonadati</taxon>
        <taxon>Pseudomonadota</taxon>
        <taxon>Alphaproteobacteria</taxon>
        <taxon>Rhodobacterales</taxon>
        <taxon>Paracoccaceae</taxon>
        <taxon>Lacimonas</taxon>
    </lineage>
</organism>
<evidence type="ECO:0000313" key="1">
    <source>
        <dbReference type="EMBL" id="MFD1508613.1"/>
    </source>
</evidence>
<reference evidence="2" key="1">
    <citation type="journal article" date="2019" name="Int. J. Syst. Evol. Microbiol.">
        <title>The Global Catalogue of Microorganisms (GCM) 10K type strain sequencing project: providing services to taxonomists for standard genome sequencing and annotation.</title>
        <authorList>
            <consortium name="The Broad Institute Genomics Platform"/>
            <consortium name="The Broad Institute Genome Sequencing Center for Infectious Disease"/>
            <person name="Wu L."/>
            <person name="Ma J."/>
        </authorList>
    </citation>
    <scope>NUCLEOTIDE SEQUENCE [LARGE SCALE GENOMIC DNA]</scope>
    <source>
        <strain evidence="2">CGMCC 1.12477</strain>
    </source>
</reference>
<protein>
    <recommendedName>
        <fullName evidence="3">Bacteriophage-like protein</fullName>
    </recommendedName>
</protein>